<gene>
    <name evidence="2" type="ORF">C1H46_039462</name>
</gene>
<keyword evidence="3" id="KW-1185">Reference proteome</keyword>
<evidence type="ECO:0000256" key="1">
    <source>
        <dbReference type="SAM" id="MobiDB-lite"/>
    </source>
</evidence>
<evidence type="ECO:0000313" key="2">
    <source>
        <dbReference type="EMBL" id="TQD74994.1"/>
    </source>
</evidence>
<accession>A0A540KL92</accession>
<dbReference type="AlphaFoldDB" id="A0A540KL92"/>
<comment type="caution">
    <text evidence="2">The sequence shown here is derived from an EMBL/GenBank/DDBJ whole genome shotgun (WGS) entry which is preliminary data.</text>
</comment>
<evidence type="ECO:0000313" key="3">
    <source>
        <dbReference type="Proteomes" id="UP000315295"/>
    </source>
</evidence>
<name>A0A540KL92_MALBA</name>
<protein>
    <submittedName>
        <fullName evidence="2">Uncharacterized protein</fullName>
    </submittedName>
</protein>
<organism evidence="2 3">
    <name type="scientific">Malus baccata</name>
    <name type="common">Siberian crab apple</name>
    <name type="synonym">Pyrus baccata</name>
    <dbReference type="NCBI Taxonomy" id="106549"/>
    <lineage>
        <taxon>Eukaryota</taxon>
        <taxon>Viridiplantae</taxon>
        <taxon>Streptophyta</taxon>
        <taxon>Embryophyta</taxon>
        <taxon>Tracheophyta</taxon>
        <taxon>Spermatophyta</taxon>
        <taxon>Magnoliopsida</taxon>
        <taxon>eudicotyledons</taxon>
        <taxon>Gunneridae</taxon>
        <taxon>Pentapetalae</taxon>
        <taxon>rosids</taxon>
        <taxon>fabids</taxon>
        <taxon>Rosales</taxon>
        <taxon>Rosaceae</taxon>
        <taxon>Amygdaloideae</taxon>
        <taxon>Maleae</taxon>
        <taxon>Malus</taxon>
    </lineage>
</organism>
<sequence length="85" mass="9324">MSNSKKLEIPGSKSKHGRNRRLPPRRGQIKIKIFKELVKFLAPMAGGGARRPRENGAVPTWGFSWGLGTAPKLSLIAPDPSFSEN</sequence>
<reference evidence="2 3" key="1">
    <citation type="journal article" date="2019" name="G3 (Bethesda)">
        <title>Sequencing of a Wild Apple (Malus baccata) Genome Unravels the Differences Between Cultivated and Wild Apple Species Regarding Disease Resistance and Cold Tolerance.</title>
        <authorList>
            <person name="Chen X."/>
        </authorList>
    </citation>
    <scope>NUCLEOTIDE SEQUENCE [LARGE SCALE GENOMIC DNA]</scope>
    <source>
        <strain evidence="3">cv. Shandingzi</strain>
        <tissue evidence="2">Leaves</tissue>
    </source>
</reference>
<feature type="compositionally biased region" description="Basic residues" evidence="1">
    <location>
        <begin position="13"/>
        <end position="27"/>
    </location>
</feature>
<proteinExistence type="predicted"/>
<dbReference type="Proteomes" id="UP000315295">
    <property type="component" value="Unassembled WGS sequence"/>
</dbReference>
<feature type="region of interest" description="Disordered" evidence="1">
    <location>
        <begin position="1"/>
        <end position="27"/>
    </location>
</feature>
<dbReference type="EMBL" id="VIEB01001134">
    <property type="protein sequence ID" value="TQD74994.1"/>
    <property type="molecule type" value="Genomic_DNA"/>
</dbReference>